<dbReference type="Pfam" id="PF13976">
    <property type="entry name" value="gag_pre-integrs"/>
    <property type="match status" value="1"/>
</dbReference>
<dbReference type="InterPro" id="IPR025724">
    <property type="entry name" value="GAG-pre-integrase_dom"/>
</dbReference>
<dbReference type="GO" id="GO:0006508">
    <property type="term" value="P:proteolysis"/>
    <property type="evidence" value="ECO:0007669"/>
    <property type="project" value="UniProtKB-KW"/>
</dbReference>
<feature type="compositionally biased region" description="Basic residues" evidence="23">
    <location>
        <begin position="213"/>
        <end position="226"/>
    </location>
</feature>
<evidence type="ECO:0000256" key="11">
    <source>
        <dbReference type="ARBA" id="ARBA00022801"/>
    </source>
</evidence>
<dbReference type="Pfam" id="PF25597">
    <property type="entry name" value="SH3_retrovirus"/>
    <property type="match status" value="1"/>
</dbReference>
<dbReference type="GO" id="GO:0004519">
    <property type="term" value="F:endonuclease activity"/>
    <property type="evidence" value="ECO:0007669"/>
    <property type="project" value="UniProtKB-KW"/>
</dbReference>
<evidence type="ECO:0000256" key="18">
    <source>
        <dbReference type="ARBA" id="ARBA00023113"/>
    </source>
</evidence>
<comment type="catalytic activity">
    <reaction evidence="21">
        <text>DNA(n) + a 2'-deoxyribonucleoside 5'-triphosphate = DNA(n+1) + diphosphate</text>
        <dbReference type="Rhea" id="RHEA:22508"/>
        <dbReference type="Rhea" id="RHEA-COMP:17339"/>
        <dbReference type="Rhea" id="RHEA-COMP:17340"/>
        <dbReference type="ChEBI" id="CHEBI:33019"/>
        <dbReference type="ChEBI" id="CHEBI:61560"/>
        <dbReference type="ChEBI" id="CHEBI:173112"/>
        <dbReference type="EC" id="2.7.7.49"/>
    </reaction>
</comment>
<keyword evidence="3" id="KW-1188">Viral release from host cell</keyword>
<feature type="domain" description="Integrase catalytic" evidence="24">
    <location>
        <begin position="469"/>
        <end position="635"/>
    </location>
</feature>
<dbReference type="SUPFAM" id="SSF56672">
    <property type="entry name" value="DNA/RNA polymerases"/>
    <property type="match status" value="1"/>
</dbReference>
<name>A0A2N5UDP6_9BASI</name>
<evidence type="ECO:0000256" key="3">
    <source>
        <dbReference type="ARBA" id="ARBA00022612"/>
    </source>
</evidence>
<dbReference type="GO" id="GO:0004190">
    <property type="term" value="F:aspartic-type endopeptidase activity"/>
    <property type="evidence" value="ECO:0007669"/>
    <property type="project" value="UniProtKB-KW"/>
</dbReference>
<evidence type="ECO:0000256" key="7">
    <source>
        <dbReference type="ARBA" id="ARBA00022723"/>
    </source>
</evidence>
<evidence type="ECO:0000256" key="2">
    <source>
        <dbReference type="ARBA" id="ARBA00022578"/>
    </source>
</evidence>
<comment type="catalytic activity">
    <reaction evidence="22">
        <text>DNA(n) + a 2'-deoxyribonucleoside 5'-triphosphate = DNA(n+1) + diphosphate</text>
        <dbReference type="Rhea" id="RHEA:22508"/>
        <dbReference type="Rhea" id="RHEA-COMP:17339"/>
        <dbReference type="Rhea" id="RHEA-COMP:17340"/>
        <dbReference type="ChEBI" id="CHEBI:33019"/>
        <dbReference type="ChEBI" id="CHEBI:61560"/>
        <dbReference type="ChEBI" id="CHEBI:173112"/>
        <dbReference type="EC" id="2.7.7.7"/>
    </reaction>
</comment>
<keyword evidence="4" id="KW-0645">Protease</keyword>
<keyword evidence="7" id="KW-0479">Metal-binding</keyword>
<keyword evidence="9" id="KW-0064">Aspartyl protease</keyword>
<evidence type="ECO:0000256" key="20">
    <source>
        <dbReference type="ARBA" id="ARBA00023268"/>
    </source>
</evidence>
<keyword evidence="2" id="KW-0815">Transposition</keyword>
<dbReference type="InterPro" id="IPR012337">
    <property type="entry name" value="RNaseH-like_sf"/>
</dbReference>
<evidence type="ECO:0000256" key="13">
    <source>
        <dbReference type="ARBA" id="ARBA00022842"/>
    </source>
</evidence>
<dbReference type="Pfam" id="PF22936">
    <property type="entry name" value="Pol_BBD"/>
    <property type="match status" value="1"/>
</dbReference>
<keyword evidence="17" id="KW-0808">Transferase</keyword>
<evidence type="ECO:0000256" key="12">
    <source>
        <dbReference type="ARBA" id="ARBA00022840"/>
    </source>
</evidence>
<feature type="compositionally biased region" description="Polar residues" evidence="23">
    <location>
        <begin position="202"/>
        <end position="212"/>
    </location>
</feature>
<dbReference type="InterPro" id="IPR013103">
    <property type="entry name" value="RVT_2"/>
</dbReference>
<keyword evidence="8" id="KW-0547">Nucleotide-binding</keyword>
<gene>
    <name evidence="26" type="ORF">PCASD_12116</name>
    <name evidence="25" type="ORF">PCASD_16840</name>
</gene>
<evidence type="ECO:0000256" key="19">
    <source>
        <dbReference type="ARBA" id="ARBA00023172"/>
    </source>
</evidence>
<evidence type="ECO:0000256" key="8">
    <source>
        <dbReference type="ARBA" id="ARBA00022741"/>
    </source>
</evidence>
<evidence type="ECO:0000256" key="9">
    <source>
        <dbReference type="ARBA" id="ARBA00022750"/>
    </source>
</evidence>
<evidence type="ECO:0000256" key="10">
    <source>
        <dbReference type="ARBA" id="ARBA00022759"/>
    </source>
</evidence>
<evidence type="ECO:0000259" key="24">
    <source>
        <dbReference type="PROSITE" id="PS50994"/>
    </source>
</evidence>
<evidence type="ECO:0000256" key="4">
    <source>
        <dbReference type="ARBA" id="ARBA00022670"/>
    </source>
</evidence>
<evidence type="ECO:0000256" key="22">
    <source>
        <dbReference type="ARBA" id="ARBA00049244"/>
    </source>
</evidence>
<evidence type="ECO:0000313" key="25">
    <source>
        <dbReference type="EMBL" id="PLW32700.1"/>
    </source>
</evidence>
<feature type="compositionally biased region" description="Polar residues" evidence="23">
    <location>
        <begin position="799"/>
        <end position="808"/>
    </location>
</feature>
<evidence type="ECO:0000256" key="16">
    <source>
        <dbReference type="ARBA" id="ARBA00022918"/>
    </source>
</evidence>
<dbReference type="Pfam" id="PF00665">
    <property type="entry name" value="rve"/>
    <property type="match status" value="1"/>
</dbReference>
<dbReference type="GO" id="GO:0015074">
    <property type="term" value="P:DNA integration"/>
    <property type="evidence" value="ECO:0007669"/>
    <property type="project" value="UniProtKB-KW"/>
</dbReference>
<dbReference type="GO" id="GO:0032196">
    <property type="term" value="P:transposition"/>
    <property type="evidence" value="ECO:0007669"/>
    <property type="project" value="UniProtKB-KW"/>
</dbReference>
<proteinExistence type="predicted"/>
<accession>A0A2N5UDP6</accession>
<evidence type="ECO:0000313" key="26">
    <source>
        <dbReference type="EMBL" id="PLW35879.1"/>
    </source>
</evidence>
<dbReference type="SUPFAM" id="SSF53098">
    <property type="entry name" value="Ribonuclease H-like"/>
    <property type="match status" value="1"/>
</dbReference>
<dbReference type="GO" id="GO:0005634">
    <property type="term" value="C:nucleus"/>
    <property type="evidence" value="ECO:0007669"/>
    <property type="project" value="UniProtKB-ARBA"/>
</dbReference>
<evidence type="ECO:0000256" key="6">
    <source>
        <dbReference type="ARBA" id="ARBA00022722"/>
    </source>
</evidence>
<sequence length="1388" mass="154989">MAGELSLKDQLSVLPTLVGDDNYPMWSRRITAFLRHRELYKTVTEDPGLVPTSAVKKKLSEAANILLTKIGDKLYNRIITDTNDNNGFLIWTRIKELFAQRTGLRLSRCLTQWHKLRYEGSLTDYLDQVETCLASFDSISYVQDGAAICGVITSALSEQRGSLIDPILTNDILMNDPVLLMTKLRDIAYNERTRKKPAHSETPATAMSTNSRTRTRSGCRGKKHNPAAKTHTEDNCWAIHPEKKEKYLAAQHHTTAVSSQHQVPAFAAITTAHCHLTRAPGPTTVLDSGASHHMFNRLEFFENTEVCSIPISTGRNSTDLSAIRVGTAVISQSDGRILRLKDSLFVPGLSRNLLSLTKLVKRSALIQREDQVTRVTIDDSISFICHHHNDILEVAGEIGPVSRDIFALISTTHSTAISTFETWHRRLGHASISRIKSVLPGVSLEKSGSCDSCMKGKVARVPYNGHFDLTHQPLEVIHADLVGPITPSTNSGARYFLTLVDQHTGFISVTLLKRKSDATTAILDFKDFYEKQTDSSMKKLISDGGGEFCNKTLSAILKSHGIQHNVSPPYTPQHNGIAERANKTIINMARCMLVQSRLAKEWWGEAVRTAALTTNCLPSLSKSRVSPLEQLMKKVPNMAFFRPFGCKAWVIKPAEKRTSKFDAISWDAILLGYSNDYSCYRVVKVESMEITDTKQAYFDESVFPPLRALCPSNDLLPHASLPDFLSTAILPYDDDDEDPPPAPAHSHHEDEVMDEDLPDHEDEVMAEEDVDSPVDDQESSGSNQPRRRLILRLGPHPTRVTSDINPSNILARRTRGPVAFSVTSTEPSNHRQAMSCDDNIQWKAAEAAEISNMMKHNVWTVIPLLPHHHTIPSTWAYKKKLGADNQVVEFKARICAQGFRQTYGLNFELKYAPTGKPSSLRFLLSIAIERGLLIHQLDVKSAFLTCDLDEEVLMLPPAGYLADQRVVLRLNKAIYGLKQASLAWYRRLNTFLVSIGFSVSDADPCVFWRQDPTPLWIFAHVDDLIIIGSDPLFFRSQMEKEFQIKYMGDAAFLLGMKLDRHTSGIVLHQCQYIQRKLVEFAAFDLPPASCPLDPKSRLSKASASDHNQFLALNINYRSLIGSLNHLSVLTRPDISFAISKLSQFLENPGLTHYTAAMQVLRFLHGTMYRGLNFKKQDIYTLKTFIDADWANCPDTRRSHTGFLVLRDSHLISWKSTKQATVSLSSTEAEYKALADACKDIVWIRNLSSEILTDSNTDPAITYVDNRGAIDLALSQISQNGFRTKHMDLRLHFIRDLIAQNLVKITYVASNRNIADFLTKPVGRLNITRAIVTFSTDASSISALCSQAPSMSACQNMSRSVAHDDDTLMQSISDELGRVGQGDNSQGTT</sequence>
<keyword evidence="20" id="KW-0511">Multifunctional enzyme</keyword>
<dbReference type="GO" id="GO:0006310">
    <property type="term" value="P:DNA recombination"/>
    <property type="evidence" value="ECO:0007669"/>
    <property type="project" value="UniProtKB-KW"/>
</dbReference>
<dbReference type="GO" id="GO:0046872">
    <property type="term" value="F:metal ion binding"/>
    <property type="evidence" value="ECO:0007669"/>
    <property type="project" value="UniProtKB-KW"/>
</dbReference>
<dbReference type="EMBL" id="PGCI01000169">
    <property type="protein sequence ID" value="PLW35879.1"/>
    <property type="molecule type" value="Genomic_DNA"/>
</dbReference>
<dbReference type="PANTHER" id="PTHR42648">
    <property type="entry name" value="TRANSPOSASE, PUTATIVE-RELATED"/>
    <property type="match status" value="1"/>
</dbReference>
<dbReference type="InterPro" id="IPR043502">
    <property type="entry name" value="DNA/RNA_pol_sf"/>
</dbReference>
<evidence type="ECO:0000313" key="27">
    <source>
        <dbReference type="Proteomes" id="UP000235392"/>
    </source>
</evidence>
<keyword evidence="13" id="KW-0460">Magnesium</keyword>
<dbReference type="InterPro" id="IPR001584">
    <property type="entry name" value="Integrase_cat-core"/>
</dbReference>
<keyword evidence="12" id="KW-0067">ATP-binding</keyword>
<dbReference type="PANTHER" id="PTHR42648:SF11">
    <property type="entry name" value="TRANSPOSON TY4-P GAG-POL POLYPROTEIN"/>
    <property type="match status" value="1"/>
</dbReference>
<dbReference type="InterPro" id="IPR054722">
    <property type="entry name" value="PolX-like_BBD"/>
</dbReference>
<keyword evidence="18" id="KW-0917">Virion maturation</keyword>
<dbReference type="GO" id="GO:0005524">
    <property type="term" value="F:ATP binding"/>
    <property type="evidence" value="ECO:0007669"/>
    <property type="project" value="UniProtKB-KW"/>
</dbReference>
<comment type="function">
    <text evidence="1">The aspartyl protease (PR) mediates the proteolytic cleavages of the Gag and Gag-Pol polyproteins after assembly of the VLP.</text>
</comment>
<dbReference type="Gene3D" id="3.30.420.10">
    <property type="entry name" value="Ribonuclease H-like superfamily/Ribonuclease H"/>
    <property type="match status" value="1"/>
</dbReference>
<organism evidence="26 27">
    <name type="scientific">Puccinia coronata f. sp. avenae</name>
    <dbReference type="NCBI Taxonomy" id="200324"/>
    <lineage>
        <taxon>Eukaryota</taxon>
        <taxon>Fungi</taxon>
        <taxon>Dikarya</taxon>
        <taxon>Basidiomycota</taxon>
        <taxon>Pucciniomycotina</taxon>
        <taxon>Pucciniomycetes</taxon>
        <taxon>Pucciniales</taxon>
        <taxon>Pucciniaceae</taxon>
        <taxon>Puccinia</taxon>
    </lineage>
</organism>
<keyword evidence="10" id="KW-0255">Endonuclease</keyword>
<protein>
    <recommendedName>
        <fullName evidence="24">Integrase catalytic domain-containing protein</fullName>
    </recommendedName>
</protein>
<keyword evidence="16" id="KW-0695">RNA-directed DNA polymerase</keyword>
<keyword evidence="14" id="KW-0694">RNA-binding</keyword>
<dbReference type="GO" id="GO:0003887">
    <property type="term" value="F:DNA-directed DNA polymerase activity"/>
    <property type="evidence" value="ECO:0007669"/>
    <property type="project" value="UniProtKB-KW"/>
</dbReference>
<dbReference type="InterPro" id="IPR036397">
    <property type="entry name" value="RNaseH_sf"/>
</dbReference>
<keyword evidence="11" id="KW-0378">Hydrolase</keyword>
<keyword evidence="6" id="KW-0540">Nuclease</keyword>
<evidence type="ECO:0000256" key="17">
    <source>
        <dbReference type="ARBA" id="ARBA00022932"/>
    </source>
</evidence>
<evidence type="ECO:0000256" key="5">
    <source>
        <dbReference type="ARBA" id="ARBA00022695"/>
    </source>
</evidence>
<evidence type="ECO:0000256" key="15">
    <source>
        <dbReference type="ARBA" id="ARBA00022908"/>
    </source>
</evidence>
<feature type="compositionally biased region" description="Acidic residues" evidence="23">
    <location>
        <begin position="751"/>
        <end position="778"/>
    </location>
</feature>
<dbReference type="InterPro" id="IPR057670">
    <property type="entry name" value="SH3_retrovirus"/>
</dbReference>
<dbReference type="GO" id="GO:0003723">
    <property type="term" value="F:RNA binding"/>
    <property type="evidence" value="ECO:0007669"/>
    <property type="project" value="UniProtKB-KW"/>
</dbReference>
<dbReference type="Proteomes" id="UP000235392">
    <property type="component" value="Unassembled WGS sequence"/>
</dbReference>
<keyword evidence="17" id="KW-0239">DNA-directed DNA polymerase</keyword>
<keyword evidence="5" id="KW-0548">Nucleotidyltransferase</keyword>
<comment type="caution">
    <text evidence="26">The sequence shown here is derived from an EMBL/GenBank/DDBJ whole genome shotgun (WGS) entry which is preliminary data.</text>
</comment>
<dbReference type="CDD" id="cd09272">
    <property type="entry name" value="RNase_HI_RT_Ty1"/>
    <property type="match status" value="1"/>
</dbReference>
<feature type="region of interest" description="Disordered" evidence="23">
    <location>
        <begin position="193"/>
        <end position="227"/>
    </location>
</feature>
<feature type="region of interest" description="Disordered" evidence="23">
    <location>
        <begin position="729"/>
        <end position="812"/>
    </location>
</feature>
<evidence type="ECO:0000256" key="14">
    <source>
        <dbReference type="ARBA" id="ARBA00022884"/>
    </source>
</evidence>
<dbReference type="PROSITE" id="PS50994">
    <property type="entry name" value="INTEGRASE"/>
    <property type="match status" value="1"/>
</dbReference>
<keyword evidence="19" id="KW-0233">DNA recombination</keyword>
<evidence type="ECO:0000256" key="23">
    <source>
        <dbReference type="SAM" id="MobiDB-lite"/>
    </source>
</evidence>
<reference evidence="26 27" key="1">
    <citation type="submission" date="2017-11" db="EMBL/GenBank/DDBJ databases">
        <title>De novo assembly and phasing of dikaryotic genomes from two isolates of Puccinia coronata f. sp. avenae, the causal agent of oat crown rust.</title>
        <authorList>
            <person name="Miller M.E."/>
            <person name="Zhang Y."/>
            <person name="Omidvar V."/>
            <person name="Sperschneider J."/>
            <person name="Schwessinger B."/>
            <person name="Raley C."/>
            <person name="Palmer J.M."/>
            <person name="Garnica D."/>
            <person name="Upadhyaya N."/>
            <person name="Rathjen J."/>
            <person name="Taylor J.M."/>
            <person name="Park R.F."/>
            <person name="Dodds P.N."/>
            <person name="Hirsch C.D."/>
            <person name="Kianian S.F."/>
            <person name="Figueroa M."/>
        </authorList>
    </citation>
    <scope>NUCLEOTIDE SEQUENCE [LARGE SCALE GENOMIC DNA]</scope>
    <source>
        <strain evidence="26">12SD80</strain>
    </source>
</reference>
<dbReference type="Pfam" id="PF07727">
    <property type="entry name" value="RVT_2"/>
    <property type="match status" value="1"/>
</dbReference>
<keyword evidence="15" id="KW-0229">DNA integration</keyword>
<dbReference type="GO" id="GO:0003964">
    <property type="term" value="F:RNA-directed DNA polymerase activity"/>
    <property type="evidence" value="ECO:0007669"/>
    <property type="project" value="UniProtKB-KW"/>
</dbReference>
<dbReference type="EMBL" id="PGCI01000237">
    <property type="protein sequence ID" value="PLW32700.1"/>
    <property type="molecule type" value="Genomic_DNA"/>
</dbReference>
<evidence type="ECO:0000256" key="21">
    <source>
        <dbReference type="ARBA" id="ARBA00048173"/>
    </source>
</evidence>
<dbReference type="InterPro" id="IPR039537">
    <property type="entry name" value="Retrotran_Ty1/copia-like"/>
</dbReference>
<evidence type="ECO:0000256" key="1">
    <source>
        <dbReference type="ARBA" id="ARBA00002180"/>
    </source>
</evidence>